<evidence type="ECO:0000313" key="3">
    <source>
        <dbReference type="Proteomes" id="UP000652219"/>
    </source>
</evidence>
<name>A0A8H6IWJ4_9PEZI</name>
<dbReference type="AlphaFoldDB" id="A0A8H6IWJ4"/>
<gene>
    <name evidence="2" type="ORF">CSOJ01_11753</name>
</gene>
<dbReference type="EMBL" id="WIGN01000281">
    <property type="protein sequence ID" value="KAF6802212.1"/>
    <property type="molecule type" value="Genomic_DNA"/>
</dbReference>
<accession>A0A8H6IWJ4</accession>
<evidence type="ECO:0008006" key="4">
    <source>
        <dbReference type="Google" id="ProtNLM"/>
    </source>
</evidence>
<dbReference type="Proteomes" id="UP000652219">
    <property type="component" value="Unassembled WGS sequence"/>
</dbReference>
<reference evidence="2 3" key="1">
    <citation type="journal article" date="2020" name="Phytopathology">
        <title>Genome Sequence Resources of Colletotrichum truncatum, C. plurivorum, C. musicola, and C. sojae: Four Species Pathogenic to Soybean (Glycine max).</title>
        <authorList>
            <person name="Rogerio F."/>
            <person name="Boufleur T.R."/>
            <person name="Ciampi-Guillardi M."/>
            <person name="Sukno S.A."/>
            <person name="Thon M.R."/>
            <person name="Massola Junior N.S."/>
            <person name="Baroncelli R."/>
        </authorList>
    </citation>
    <scope>NUCLEOTIDE SEQUENCE [LARGE SCALE GENOMIC DNA]</scope>
    <source>
        <strain evidence="2 3">LFN0009</strain>
    </source>
</reference>
<proteinExistence type="predicted"/>
<organism evidence="2 3">
    <name type="scientific">Colletotrichum sojae</name>
    <dbReference type="NCBI Taxonomy" id="2175907"/>
    <lineage>
        <taxon>Eukaryota</taxon>
        <taxon>Fungi</taxon>
        <taxon>Dikarya</taxon>
        <taxon>Ascomycota</taxon>
        <taxon>Pezizomycotina</taxon>
        <taxon>Sordariomycetes</taxon>
        <taxon>Hypocreomycetidae</taxon>
        <taxon>Glomerellales</taxon>
        <taxon>Glomerellaceae</taxon>
        <taxon>Colletotrichum</taxon>
        <taxon>Colletotrichum orchidearum species complex</taxon>
    </lineage>
</organism>
<evidence type="ECO:0000313" key="2">
    <source>
        <dbReference type="EMBL" id="KAF6802212.1"/>
    </source>
</evidence>
<sequence length="207" mass="20008">MRPSVVLATGIAATAYGAEMGIQTALPNAAEQAPGPRGYQRRDLASCNSVATAVLPRITDAPTVPADVASYLAFSASVTDACANPLVTGSIGSAYSSYAKSLTSWQDAHITDFRAIWQACSDVQGVATVLPLGTGQCSSLVAAITSAGPVDAGGNGGGNGNGGGGGGNGGGNDGNGGNGGGSQNAAPRETGAVMAAVAFAGFVVAAM</sequence>
<protein>
    <recommendedName>
        <fullName evidence="4">Infection structure specific protein</fullName>
    </recommendedName>
</protein>
<feature type="region of interest" description="Disordered" evidence="1">
    <location>
        <begin position="155"/>
        <end position="185"/>
    </location>
</feature>
<keyword evidence="3" id="KW-1185">Reference proteome</keyword>
<feature type="compositionally biased region" description="Gly residues" evidence="1">
    <location>
        <begin position="155"/>
        <end position="182"/>
    </location>
</feature>
<evidence type="ECO:0000256" key="1">
    <source>
        <dbReference type="SAM" id="MobiDB-lite"/>
    </source>
</evidence>
<comment type="caution">
    <text evidence="2">The sequence shown here is derived from an EMBL/GenBank/DDBJ whole genome shotgun (WGS) entry which is preliminary data.</text>
</comment>